<gene>
    <name evidence="3" type="ORF">C453_05319</name>
</gene>
<sequence length="202" mass="21693">MSTPSSTPSDRERGPNEVFCRDCGAIIDERAEICPSCGVRQRDPPKSTVDSALDDLFEGGNPFVAGLLSAIFPGLGQLYNRELERALAFAVGIIIATFSTLAFVGFVLVPVVWLFAIYDAYTRAELRAEERRTEEREAAPDEGGEESAQSAEAVEQAEAAQSAEAAELEELAESAESTETTDDSVESDTPDDDSEASDESQS</sequence>
<dbReference type="Proteomes" id="UP000011612">
    <property type="component" value="Unassembled WGS sequence"/>
</dbReference>
<dbReference type="AlphaFoldDB" id="M0HT20"/>
<dbReference type="OrthoDB" id="64860at2157"/>
<organism evidence="3 4">
    <name type="scientific">Haloferax elongans ATCC BAA-1513</name>
    <dbReference type="NCBI Taxonomy" id="1230453"/>
    <lineage>
        <taxon>Archaea</taxon>
        <taxon>Methanobacteriati</taxon>
        <taxon>Methanobacteriota</taxon>
        <taxon>Stenosarchaea group</taxon>
        <taxon>Halobacteria</taxon>
        <taxon>Halobacteriales</taxon>
        <taxon>Haloferacaceae</taxon>
        <taxon>Haloferax</taxon>
    </lineage>
</organism>
<dbReference type="PATRIC" id="fig|1230453.4.peg.1017"/>
<name>M0HT20_HALEO</name>
<accession>M0HT20</accession>
<feature type="transmembrane region" description="Helical" evidence="2">
    <location>
        <begin position="87"/>
        <end position="116"/>
    </location>
</feature>
<comment type="caution">
    <text evidence="3">The sequence shown here is derived from an EMBL/GenBank/DDBJ whole genome shotgun (WGS) entry which is preliminary data.</text>
</comment>
<keyword evidence="2" id="KW-0472">Membrane</keyword>
<feature type="region of interest" description="Disordered" evidence="1">
    <location>
        <begin position="132"/>
        <end position="202"/>
    </location>
</feature>
<evidence type="ECO:0000313" key="3">
    <source>
        <dbReference type="EMBL" id="ELZ87745.1"/>
    </source>
</evidence>
<evidence type="ECO:0000256" key="1">
    <source>
        <dbReference type="SAM" id="MobiDB-lite"/>
    </source>
</evidence>
<feature type="compositionally biased region" description="Acidic residues" evidence="1">
    <location>
        <begin position="179"/>
        <end position="202"/>
    </location>
</feature>
<feature type="compositionally biased region" description="Low complexity" evidence="1">
    <location>
        <begin position="146"/>
        <end position="165"/>
    </location>
</feature>
<protein>
    <submittedName>
        <fullName evidence="3">TM2 domain-containing protein</fullName>
    </submittedName>
</protein>
<keyword evidence="2" id="KW-0812">Transmembrane</keyword>
<keyword evidence="4" id="KW-1185">Reference proteome</keyword>
<evidence type="ECO:0000313" key="4">
    <source>
        <dbReference type="Proteomes" id="UP000011612"/>
    </source>
</evidence>
<dbReference type="EMBL" id="AOLK01000011">
    <property type="protein sequence ID" value="ELZ87745.1"/>
    <property type="molecule type" value="Genomic_DNA"/>
</dbReference>
<proteinExistence type="predicted"/>
<keyword evidence="2" id="KW-1133">Transmembrane helix</keyword>
<reference evidence="3 4" key="1">
    <citation type="journal article" date="2014" name="PLoS Genet.">
        <title>Phylogenetically driven sequencing of extremely halophilic archaea reveals strategies for static and dynamic osmo-response.</title>
        <authorList>
            <person name="Becker E.A."/>
            <person name="Seitzer P.M."/>
            <person name="Tritt A."/>
            <person name="Larsen D."/>
            <person name="Krusor M."/>
            <person name="Yao A.I."/>
            <person name="Wu D."/>
            <person name="Madern D."/>
            <person name="Eisen J.A."/>
            <person name="Darling A.E."/>
            <person name="Facciotti M.T."/>
        </authorList>
    </citation>
    <scope>NUCLEOTIDE SEQUENCE [LARGE SCALE GENOMIC DNA]</scope>
    <source>
        <strain evidence="3 4">ATCC BAA-1513</strain>
    </source>
</reference>
<evidence type="ECO:0000256" key="2">
    <source>
        <dbReference type="SAM" id="Phobius"/>
    </source>
</evidence>
<dbReference type="STRING" id="1230453.C453_05319"/>